<dbReference type="EMBL" id="JAMQAW010000008">
    <property type="protein sequence ID" value="MCM2388740.1"/>
    <property type="molecule type" value="Genomic_DNA"/>
</dbReference>
<evidence type="ECO:0000313" key="2">
    <source>
        <dbReference type="EMBL" id="MCM2388740.1"/>
    </source>
</evidence>
<comment type="caution">
    <text evidence="2">The sequence shown here is derived from an EMBL/GenBank/DDBJ whole genome shotgun (WGS) entry which is preliminary data.</text>
</comment>
<name>A0ABT0UJW0_9ACTN</name>
<dbReference type="RefSeq" id="WP_250919073.1">
    <property type="nucleotide sequence ID" value="NZ_JAMQAW010000008.1"/>
</dbReference>
<evidence type="ECO:0000256" key="1">
    <source>
        <dbReference type="SAM" id="MobiDB-lite"/>
    </source>
</evidence>
<protein>
    <submittedName>
        <fullName evidence="2">Uncharacterized protein</fullName>
    </submittedName>
</protein>
<evidence type="ECO:0000313" key="3">
    <source>
        <dbReference type="Proteomes" id="UP001431429"/>
    </source>
</evidence>
<reference evidence="2" key="1">
    <citation type="submission" date="2022-06" db="EMBL/GenBank/DDBJ databases">
        <title>Genome public.</title>
        <authorList>
            <person name="Sun Q."/>
        </authorList>
    </citation>
    <scope>NUCLEOTIDE SEQUENCE</scope>
    <source>
        <strain evidence="2">CWNU-1</strain>
    </source>
</reference>
<dbReference type="Proteomes" id="UP001431429">
    <property type="component" value="Unassembled WGS sequence"/>
</dbReference>
<feature type="region of interest" description="Disordered" evidence="1">
    <location>
        <begin position="294"/>
        <end position="331"/>
    </location>
</feature>
<keyword evidence="3" id="KW-1185">Reference proteome</keyword>
<sequence length="494" mass="50786">MTACAIESAKQHTRPESTPDRAGRTVPTRFAISVNGAYAARLAGVGEALFPERWTLDGPEPYAVPLPLHQPEQADADLLPLTDGRVLIHRRVGGRHLFSLLYPLGAGTGEIPLGGIETPELVLLPPSPEGDRVYAIAPGDRATAIWLVAGGAFGPEQLAVVPGRCSGGVWLDRLGRMLALDRRFDGGPLKTVAVDLLRGGEMSPLLQITPGSDDRLLLADLDSGLLVIRSNAPGTDRLGWGVLGSALPVRFPECLHRADSALTLTPVAAQPGQVLMPERCGVALHVTGPGVTGPGVTGPGVTGPHASGVEPRSGAAEEDRGDGRGGPAVPGRLAIWRPEERRLHPLPMPEGWLVGAGVWGEDGVLRLPYVTGQVPCGVARIRTEDLFAARGVRGESRGRGTGGGEAARVVRTEAGPSGDLPAANARAGAVRAGEQGVGEVGTVAVGVGGQLAKDTAGRGVGVCAPPMPAVATASVAYQPIPLQQAPLSGRIGPG</sequence>
<feature type="region of interest" description="Disordered" evidence="1">
    <location>
        <begin position="1"/>
        <end position="23"/>
    </location>
</feature>
<feature type="compositionally biased region" description="Basic and acidic residues" evidence="1">
    <location>
        <begin position="9"/>
        <end position="23"/>
    </location>
</feature>
<accession>A0ABT0UJW0</accession>
<organism evidence="2 3">
    <name type="scientific">Streptomyces albipurpureus</name>
    <dbReference type="NCBI Taxonomy" id="2897419"/>
    <lineage>
        <taxon>Bacteria</taxon>
        <taxon>Bacillati</taxon>
        <taxon>Actinomycetota</taxon>
        <taxon>Actinomycetes</taxon>
        <taxon>Kitasatosporales</taxon>
        <taxon>Streptomycetaceae</taxon>
        <taxon>Streptomyces</taxon>
    </lineage>
</organism>
<gene>
    <name evidence="2" type="ORF">NBG84_10600</name>
</gene>
<proteinExistence type="predicted"/>